<keyword evidence="3" id="KW-1185">Reference proteome</keyword>
<dbReference type="GO" id="GO:0006313">
    <property type="term" value="P:DNA transposition"/>
    <property type="evidence" value="ECO:0007669"/>
    <property type="project" value="InterPro"/>
</dbReference>
<dbReference type="SUPFAM" id="SSF143422">
    <property type="entry name" value="Transposase IS200-like"/>
    <property type="match status" value="1"/>
</dbReference>
<dbReference type="GO" id="GO:0003677">
    <property type="term" value="F:DNA binding"/>
    <property type="evidence" value="ECO:0007669"/>
    <property type="project" value="InterPro"/>
</dbReference>
<dbReference type="AlphaFoldDB" id="A0A4R4FG10"/>
<dbReference type="PANTHER" id="PTHR34322">
    <property type="entry name" value="TRANSPOSASE, Y1_TNP DOMAIN-CONTAINING"/>
    <property type="match status" value="1"/>
</dbReference>
<organism evidence="2 3">
    <name type="scientific">Extibacter muris</name>
    <dbReference type="NCBI Taxonomy" id="1796622"/>
    <lineage>
        <taxon>Bacteria</taxon>
        <taxon>Bacillati</taxon>
        <taxon>Bacillota</taxon>
        <taxon>Clostridia</taxon>
        <taxon>Lachnospirales</taxon>
        <taxon>Lachnospiraceae</taxon>
        <taxon>Extibacter</taxon>
    </lineage>
</organism>
<protein>
    <submittedName>
        <fullName evidence="2">Transposase</fullName>
    </submittedName>
</protein>
<dbReference type="Gene3D" id="3.30.70.1290">
    <property type="entry name" value="Transposase IS200-like"/>
    <property type="match status" value="1"/>
</dbReference>
<evidence type="ECO:0000313" key="2">
    <source>
        <dbReference type="EMBL" id="TDA21686.1"/>
    </source>
</evidence>
<sequence>MPTKKRQESSTGFYHVVVRGINKERIYNQRREKGYFKKIIVKHLNKYHVEIYAFCIMSNHAHFIIRAEIQELSLFMARILAEYASYYNYKHQRNGHVFQNRFTSECIETESYFWNCIRYIHLNPVKANMVKTPLRYIYSSMNEYCSNIPVVIHEKALFVYKERFSSVSEFKDFHQHRRYEIFSDIPDEKQEQRMEIALLILKSIFEKNNLELLEQVLEQKELRKEYIKQLKLVLNISDKLIHNICLEVRRFIEHKM</sequence>
<feature type="domain" description="Transposase IS200-like" evidence="1">
    <location>
        <begin position="9"/>
        <end position="123"/>
    </location>
</feature>
<dbReference type="InterPro" id="IPR036515">
    <property type="entry name" value="Transposase_17_sf"/>
</dbReference>
<dbReference type="RefSeq" id="WP_132277661.1">
    <property type="nucleotide sequence ID" value="NZ_JAOBST010000002.1"/>
</dbReference>
<gene>
    <name evidence="2" type="ORF">E1963_10125</name>
</gene>
<dbReference type="EMBL" id="SMMX01000007">
    <property type="protein sequence ID" value="TDA21686.1"/>
    <property type="molecule type" value="Genomic_DNA"/>
</dbReference>
<reference evidence="2 3" key="1">
    <citation type="journal article" date="2016" name="Nat. Microbiol.">
        <title>The Mouse Intestinal Bacterial Collection (miBC) provides host-specific insight into cultured diversity and functional potential of the gut microbiota.</title>
        <authorList>
            <person name="Lagkouvardos I."/>
            <person name="Pukall R."/>
            <person name="Abt B."/>
            <person name="Foesel B.U."/>
            <person name="Meier-Kolthoff J.P."/>
            <person name="Kumar N."/>
            <person name="Bresciani A."/>
            <person name="Martinez I."/>
            <person name="Just S."/>
            <person name="Ziegler C."/>
            <person name="Brugiroux S."/>
            <person name="Garzetti D."/>
            <person name="Wenning M."/>
            <person name="Bui T.P."/>
            <person name="Wang J."/>
            <person name="Hugenholtz F."/>
            <person name="Plugge C.M."/>
            <person name="Peterson D.A."/>
            <person name="Hornef M.W."/>
            <person name="Baines J.F."/>
            <person name="Smidt H."/>
            <person name="Walter J."/>
            <person name="Kristiansen K."/>
            <person name="Nielsen H.B."/>
            <person name="Haller D."/>
            <person name="Overmann J."/>
            <person name="Stecher B."/>
            <person name="Clavel T."/>
        </authorList>
    </citation>
    <scope>NUCLEOTIDE SEQUENCE [LARGE SCALE GENOMIC DNA]</scope>
    <source>
        <strain evidence="2 3">DSM 28560</strain>
    </source>
</reference>
<dbReference type="GO" id="GO:0004803">
    <property type="term" value="F:transposase activity"/>
    <property type="evidence" value="ECO:0007669"/>
    <property type="project" value="InterPro"/>
</dbReference>
<dbReference type="SMART" id="SM01321">
    <property type="entry name" value="Y1_Tnp"/>
    <property type="match status" value="1"/>
</dbReference>
<proteinExistence type="predicted"/>
<name>A0A4R4FG10_9FIRM</name>
<evidence type="ECO:0000313" key="3">
    <source>
        <dbReference type="Proteomes" id="UP000295710"/>
    </source>
</evidence>
<dbReference type="InterPro" id="IPR002686">
    <property type="entry name" value="Transposase_17"/>
</dbReference>
<evidence type="ECO:0000259" key="1">
    <source>
        <dbReference type="SMART" id="SM01321"/>
    </source>
</evidence>
<accession>A0A4R4FG10</accession>
<dbReference type="Proteomes" id="UP000295710">
    <property type="component" value="Unassembled WGS sequence"/>
</dbReference>
<dbReference type="PANTHER" id="PTHR34322:SF2">
    <property type="entry name" value="TRANSPOSASE IS200-LIKE DOMAIN-CONTAINING PROTEIN"/>
    <property type="match status" value="1"/>
</dbReference>
<dbReference type="Pfam" id="PF01797">
    <property type="entry name" value="Y1_Tnp"/>
    <property type="match status" value="1"/>
</dbReference>
<comment type="caution">
    <text evidence="2">The sequence shown here is derived from an EMBL/GenBank/DDBJ whole genome shotgun (WGS) entry which is preliminary data.</text>
</comment>